<dbReference type="Gramene" id="KGN61546">
    <property type="protein sequence ID" value="KGN61546"/>
    <property type="gene ID" value="Csa_2G169700"/>
</dbReference>
<dbReference type="Proteomes" id="UP000029981">
    <property type="component" value="Chromosome 2"/>
</dbReference>
<gene>
    <name evidence="3" type="ORF">Csa_2G169700</name>
</gene>
<evidence type="ECO:0000313" key="3">
    <source>
        <dbReference type="EMBL" id="KGN61546.1"/>
    </source>
</evidence>
<feature type="compositionally biased region" description="Polar residues" evidence="2">
    <location>
        <begin position="73"/>
        <end position="91"/>
    </location>
</feature>
<reference evidence="3 4" key="3">
    <citation type="journal article" date="2010" name="BMC Genomics">
        <title>Transcriptome sequencing and comparative analysis of cucumber flowers with different sex types.</title>
        <authorList>
            <person name="Guo S."/>
            <person name="Zheng Y."/>
            <person name="Joung J.G."/>
            <person name="Liu S."/>
            <person name="Zhang Z."/>
            <person name="Crasta O.R."/>
            <person name="Sobral B.W."/>
            <person name="Xu Y."/>
            <person name="Huang S."/>
            <person name="Fei Z."/>
        </authorList>
    </citation>
    <scope>NUCLEOTIDE SEQUENCE [LARGE SCALE GENOMIC DNA]</scope>
    <source>
        <strain evidence="4">cv. 9930</strain>
    </source>
</reference>
<dbReference type="AlphaFoldDB" id="A0A0A0LNK4"/>
<dbReference type="GO" id="GO:0005634">
    <property type="term" value="C:nucleus"/>
    <property type="evidence" value="ECO:0000318"/>
    <property type="project" value="GO_Central"/>
</dbReference>
<feature type="compositionally biased region" description="Basic and acidic residues" evidence="2">
    <location>
        <begin position="15"/>
        <end position="40"/>
    </location>
</feature>
<sequence>MASAQVLPNSMASTRKLEHLEAGKRRLEEFRKKKAAERVKKAAPPSQNHVSDAGSEEKKPLESEHAQRITDSDGATTTNGAGRSAIESSSALVKDDRHADDFSQNINQNALNEKHASYPFSRNTDGVFSTDPVKQPSNGQEINTFNGSRLFGPTDVNSRNEILEINKDSELINGPQARISFQSAFGINPQASEGTDSIISQSAHHGVDGLLFRRDSQENSMLKSSGSLHKFSANISLQNTVANLQDTDSSSNNNLASGNSFQSSYDGLFNNSTRKGYNSHEVGESMHRNFEQGKPIDVTDFTRIKPESVQSSEPTGLDADIRLPSNYEPPYTASSENSFRRSRPSFLDSLSVPKASSGSFLGHGERDKEPGLSDGFKFNKDGPASFSFQNSIKSDGFRTDERDGSESLTLQKPLMDVKTLGTPSHFTSQNTPVSYSNSFPPSVFPVKDQPIIGIEDNTMERKHELYSSKQNEDFAALEQHIEDLTQEKFSLQRALDASRTLAESLAAENSSLTDSYNKQRSVVNQLKSDMEMLQEEMKTQMVELESIKLEYANAQLECNAADERAKLIASEVIGLEEKALRLRSNELKLERQLENKEAEISSYKKKMSSMEKERHDFQSTIEALQEEKKLLQSKLRKASASGKSIDISNPSNKKDMATSTEDLVVVDASPSTFNHDESLTEDDASGAPMLLQNATTEVSSVIIPSDHMRMIQNINALIAELAVEKEELTKALASELASSSKLKELNKELSRKLEAQTQRLELLTAQSMAGEIVPARLPDYHTTRDEDIVLADEGDEVVERVLGWIMKLFPGGPSRRRTSKLL</sequence>
<feature type="region of interest" description="Disordered" evidence="2">
    <location>
        <begin position="110"/>
        <end position="150"/>
    </location>
</feature>
<dbReference type="OMA" id="MASEHMP"/>
<name>A0A0A0LNK4_CUCSA</name>
<feature type="region of interest" description="Disordered" evidence="2">
    <location>
        <begin position="303"/>
        <end position="340"/>
    </location>
</feature>
<feature type="coiled-coil region" evidence="1">
    <location>
        <begin position="711"/>
        <end position="766"/>
    </location>
</feature>
<evidence type="ECO:0000256" key="1">
    <source>
        <dbReference type="SAM" id="Coils"/>
    </source>
</evidence>
<dbReference type="PANTHER" id="PTHR47490">
    <property type="entry name" value="PROTEIN BLISTER"/>
    <property type="match status" value="1"/>
</dbReference>
<dbReference type="GO" id="GO:0006355">
    <property type="term" value="P:regulation of DNA-templated transcription"/>
    <property type="evidence" value="ECO:0000318"/>
    <property type="project" value="GO_Central"/>
</dbReference>
<dbReference type="eggNOG" id="ENOG502RCM2">
    <property type="taxonomic scope" value="Eukaryota"/>
</dbReference>
<accession>A0A0A0LNK4</accession>
<reference evidence="3 4" key="4">
    <citation type="journal article" date="2011" name="BMC Genomics">
        <title>RNA-Seq improves annotation of protein-coding genes in the cucumber genome.</title>
        <authorList>
            <person name="Li Z."/>
            <person name="Zhang Z."/>
            <person name="Yan P."/>
            <person name="Huang S."/>
            <person name="Fei Z."/>
            <person name="Lin K."/>
        </authorList>
    </citation>
    <scope>NUCLEOTIDE SEQUENCE [LARGE SCALE GENOMIC DNA]</scope>
    <source>
        <strain evidence="4">cv. 9930</strain>
    </source>
</reference>
<feature type="compositionally biased region" description="Basic and acidic residues" evidence="2">
    <location>
        <begin position="55"/>
        <end position="71"/>
    </location>
</feature>
<protein>
    <submittedName>
        <fullName evidence="3">Uncharacterized protein</fullName>
    </submittedName>
</protein>
<dbReference type="GO" id="GO:0040008">
    <property type="term" value="P:regulation of growth"/>
    <property type="evidence" value="ECO:0007669"/>
    <property type="project" value="InterPro"/>
</dbReference>
<reference evidence="3 4" key="2">
    <citation type="journal article" date="2009" name="PLoS ONE">
        <title>An integrated genetic and cytogenetic map of the cucumber genome.</title>
        <authorList>
            <person name="Ren Y."/>
            <person name="Zhang Z."/>
            <person name="Liu J."/>
            <person name="Staub J.E."/>
            <person name="Han Y."/>
            <person name="Cheng Z."/>
            <person name="Li X."/>
            <person name="Lu J."/>
            <person name="Miao H."/>
            <person name="Kang H."/>
            <person name="Xie B."/>
            <person name="Gu X."/>
            <person name="Wang X."/>
            <person name="Du Y."/>
            <person name="Jin W."/>
            <person name="Huang S."/>
        </authorList>
    </citation>
    <scope>NUCLEOTIDE SEQUENCE [LARGE SCALE GENOMIC DNA]</scope>
    <source>
        <strain evidence="4">cv. 9930</strain>
    </source>
</reference>
<feature type="compositionally biased region" description="Basic and acidic residues" evidence="2">
    <location>
        <begin position="395"/>
        <end position="405"/>
    </location>
</feature>
<dbReference type="OrthoDB" id="2019993at2759"/>
<dbReference type="InterPro" id="IPR044194">
    <property type="entry name" value="BLISTER"/>
</dbReference>
<reference evidence="3 4" key="1">
    <citation type="journal article" date="2009" name="Nat. Genet.">
        <title>The genome of the cucumber, Cucumis sativus L.</title>
        <authorList>
            <person name="Huang S."/>
            <person name="Li R."/>
            <person name="Zhang Z."/>
            <person name="Li L."/>
            <person name="Gu X."/>
            <person name="Fan W."/>
            <person name="Lucas W.J."/>
            <person name="Wang X."/>
            <person name="Xie B."/>
            <person name="Ni P."/>
            <person name="Ren Y."/>
            <person name="Zhu H."/>
            <person name="Li J."/>
            <person name="Lin K."/>
            <person name="Jin W."/>
            <person name="Fei Z."/>
            <person name="Li G."/>
            <person name="Staub J."/>
            <person name="Kilian A."/>
            <person name="van der Vossen E.A."/>
            <person name="Wu Y."/>
            <person name="Guo J."/>
            <person name="He J."/>
            <person name="Jia Z."/>
            <person name="Ren Y."/>
            <person name="Tian G."/>
            <person name="Lu Y."/>
            <person name="Ruan J."/>
            <person name="Qian W."/>
            <person name="Wang M."/>
            <person name="Huang Q."/>
            <person name="Li B."/>
            <person name="Xuan Z."/>
            <person name="Cao J."/>
            <person name="Asan"/>
            <person name="Wu Z."/>
            <person name="Zhang J."/>
            <person name="Cai Q."/>
            <person name="Bai Y."/>
            <person name="Zhao B."/>
            <person name="Han Y."/>
            <person name="Li Y."/>
            <person name="Li X."/>
            <person name="Wang S."/>
            <person name="Shi Q."/>
            <person name="Liu S."/>
            <person name="Cho W.K."/>
            <person name="Kim J.Y."/>
            <person name="Xu Y."/>
            <person name="Heller-Uszynska K."/>
            <person name="Miao H."/>
            <person name="Cheng Z."/>
            <person name="Zhang S."/>
            <person name="Wu J."/>
            <person name="Yang Y."/>
            <person name="Kang H."/>
            <person name="Li M."/>
            <person name="Liang H."/>
            <person name="Ren X."/>
            <person name="Shi Z."/>
            <person name="Wen M."/>
            <person name="Jian M."/>
            <person name="Yang H."/>
            <person name="Zhang G."/>
            <person name="Yang Z."/>
            <person name="Chen R."/>
            <person name="Liu S."/>
            <person name="Li J."/>
            <person name="Ma L."/>
            <person name="Liu H."/>
            <person name="Zhou Y."/>
            <person name="Zhao J."/>
            <person name="Fang X."/>
            <person name="Li G."/>
            <person name="Fang L."/>
            <person name="Li Y."/>
            <person name="Liu D."/>
            <person name="Zheng H."/>
            <person name="Zhang Y."/>
            <person name="Qin N."/>
            <person name="Li Z."/>
            <person name="Yang G."/>
            <person name="Yang S."/>
            <person name="Bolund L."/>
            <person name="Kristiansen K."/>
            <person name="Zheng H."/>
            <person name="Li S."/>
            <person name="Zhang X."/>
            <person name="Yang H."/>
            <person name="Wang J."/>
            <person name="Sun R."/>
            <person name="Zhang B."/>
            <person name="Jiang S."/>
            <person name="Wang J."/>
            <person name="Du Y."/>
            <person name="Li S."/>
        </authorList>
    </citation>
    <scope>NUCLEOTIDE SEQUENCE [LARGE SCALE GENOMIC DNA]</scope>
    <source>
        <strain evidence="4">cv. 9930</strain>
    </source>
</reference>
<feature type="compositionally biased region" description="Polar residues" evidence="2">
    <location>
        <begin position="135"/>
        <end position="147"/>
    </location>
</feature>
<feature type="coiled-coil region" evidence="1">
    <location>
        <begin position="467"/>
        <end position="641"/>
    </location>
</feature>
<proteinExistence type="predicted"/>
<dbReference type="PANTHER" id="PTHR47490:SF2">
    <property type="entry name" value="PROTEIN BLISTER"/>
    <property type="match status" value="1"/>
</dbReference>
<organism evidence="3 4">
    <name type="scientific">Cucumis sativus</name>
    <name type="common">Cucumber</name>
    <dbReference type="NCBI Taxonomy" id="3659"/>
    <lineage>
        <taxon>Eukaryota</taxon>
        <taxon>Viridiplantae</taxon>
        <taxon>Streptophyta</taxon>
        <taxon>Embryophyta</taxon>
        <taxon>Tracheophyta</taxon>
        <taxon>Spermatophyta</taxon>
        <taxon>Magnoliopsida</taxon>
        <taxon>eudicotyledons</taxon>
        <taxon>Gunneridae</taxon>
        <taxon>Pentapetalae</taxon>
        <taxon>rosids</taxon>
        <taxon>fabids</taxon>
        <taxon>Cucurbitales</taxon>
        <taxon>Cucurbitaceae</taxon>
        <taxon>Benincaseae</taxon>
        <taxon>Cucumis</taxon>
    </lineage>
</organism>
<dbReference type="KEGG" id="csv:101216257"/>
<keyword evidence="1" id="KW-0175">Coiled coil</keyword>
<dbReference type="STRING" id="3659.A0A0A0LNK4"/>
<feature type="compositionally biased region" description="Polar residues" evidence="2">
    <location>
        <begin position="1"/>
        <end position="13"/>
    </location>
</feature>
<dbReference type="EMBL" id="CM002923">
    <property type="protein sequence ID" value="KGN61546.1"/>
    <property type="molecule type" value="Genomic_DNA"/>
</dbReference>
<evidence type="ECO:0000256" key="2">
    <source>
        <dbReference type="SAM" id="MobiDB-lite"/>
    </source>
</evidence>
<feature type="region of interest" description="Disordered" evidence="2">
    <location>
        <begin position="1"/>
        <end position="97"/>
    </location>
</feature>
<feature type="region of interest" description="Disordered" evidence="2">
    <location>
        <begin position="357"/>
        <end position="409"/>
    </location>
</feature>
<evidence type="ECO:0000313" key="4">
    <source>
        <dbReference type="Proteomes" id="UP000029981"/>
    </source>
</evidence>
<keyword evidence="4" id="KW-1185">Reference proteome</keyword>